<protein>
    <submittedName>
        <fullName evidence="2">Uncharacterized protein</fullName>
    </submittedName>
</protein>
<organism evidence="2 3">
    <name type="scientific">Bifidobacterium pseudocatenulatum</name>
    <dbReference type="NCBI Taxonomy" id="28026"/>
    <lineage>
        <taxon>Bacteria</taxon>
        <taxon>Bacillati</taxon>
        <taxon>Actinomycetota</taxon>
        <taxon>Actinomycetes</taxon>
        <taxon>Bifidobacteriales</taxon>
        <taxon>Bifidobacteriaceae</taxon>
        <taxon>Bifidobacterium</taxon>
    </lineage>
</organism>
<dbReference type="EMBL" id="QSDK01000003">
    <property type="protein sequence ID" value="RGY77530.1"/>
    <property type="molecule type" value="Genomic_DNA"/>
</dbReference>
<dbReference type="AlphaFoldDB" id="A0A413KDK3"/>
<dbReference type="Proteomes" id="UP000284163">
    <property type="component" value="Unassembled WGS sequence"/>
</dbReference>
<dbReference type="RefSeq" id="WP_117783697.1">
    <property type="nucleotide sequence ID" value="NZ_QSHB01000002.1"/>
</dbReference>
<feature type="region of interest" description="Disordered" evidence="1">
    <location>
        <begin position="164"/>
        <end position="190"/>
    </location>
</feature>
<proteinExistence type="predicted"/>
<sequence length="190" mass="20802">MNGKREKTNAHGAGRILSYEPLKVHCDACDQDFNSWESFGRHVDEIVDKPADTRREAVMDVLADHLGDIGMEDGWDDPQVTPDGSIQCGCLAEFPDITAWRAHLAQAIIDNIDASKEAYEALNRVDVEATREAGEMNDEPMGQDWRIRHDRLLAASSIVLDAAENRDGDGSDMTCAPSNPTAGTTGNMSE</sequence>
<feature type="compositionally biased region" description="Polar residues" evidence="1">
    <location>
        <begin position="176"/>
        <end position="190"/>
    </location>
</feature>
<name>A0A413KDK3_BIFPS</name>
<comment type="caution">
    <text evidence="2">The sequence shown here is derived from an EMBL/GenBank/DDBJ whole genome shotgun (WGS) entry which is preliminary data.</text>
</comment>
<accession>A0A413KDK3</accession>
<evidence type="ECO:0000313" key="2">
    <source>
        <dbReference type="EMBL" id="RGY77530.1"/>
    </source>
</evidence>
<evidence type="ECO:0000256" key="1">
    <source>
        <dbReference type="SAM" id="MobiDB-lite"/>
    </source>
</evidence>
<reference evidence="2 3" key="1">
    <citation type="submission" date="2018-08" db="EMBL/GenBank/DDBJ databases">
        <title>A genome reference for cultivated species of the human gut microbiota.</title>
        <authorList>
            <person name="Zou Y."/>
            <person name="Xue W."/>
            <person name="Luo G."/>
        </authorList>
    </citation>
    <scope>NUCLEOTIDE SEQUENCE [LARGE SCALE GENOMIC DNA]</scope>
    <source>
        <strain evidence="2 3">CF01-1</strain>
    </source>
</reference>
<evidence type="ECO:0000313" key="3">
    <source>
        <dbReference type="Proteomes" id="UP000284163"/>
    </source>
</evidence>
<gene>
    <name evidence="2" type="ORF">DXA22_03770</name>
</gene>